<dbReference type="GO" id="GO:0045211">
    <property type="term" value="C:postsynaptic membrane"/>
    <property type="evidence" value="ECO:0007669"/>
    <property type="project" value="TreeGrafter"/>
</dbReference>
<keyword evidence="9" id="KW-0406">Ion transport</keyword>
<dbReference type="Gene3D" id="1.10.287.70">
    <property type="match status" value="1"/>
</dbReference>
<dbReference type="PRINTS" id="PR01491">
    <property type="entry name" value="KVCHANNEL"/>
</dbReference>
<feature type="domain" description="BTB" evidence="14">
    <location>
        <begin position="26"/>
        <end position="126"/>
    </location>
</feature>
<proteinExistence type="predicted"/>
<dbReference type="SMART" id="SM00225">
    <property type="entry name" value="BTB"/>
    <property type="match status" value="1"/>
</dbReference>
<comment type="caution">
    <text evidence="15">The sequence shown here is derived from an EMBL/GenBank/DDBJ whole genome shotgun (WGS) entry which is preliminary data.</text>
</comment>
<dbReference type="InterPro" id="IPR027359">
    <property type="entry name" value="Volt_channel_dom_sf"/>
</dbReference>
<evidence type="ECO:0000313" key="15">
    <source>
        <dbReference type="EMBL" id="CAF1128329.1"/>
    </source>
</evidence>
<keyword evidence="3" id="KW-0633">Potassium transport</keyword>
<keyword evidence="6" id="KW-0851">Voltage-gated channel</keyword>
<evidence type="ECO:0000313" key="17">
    <source>
        <dbReference type="Proteomes" id="UP000663864"/>
    </source>
</evidence>
<sequence length="481" mass="55680">MRSTRTVKFADTTTNNNNNNNNNNDSRVVLNVGGMRFETQRATLKKLPATRLSKLTPQLSYYDPVLNEYFFDRHPGVFSQILNYYRTGKLHYPTNVCGPLFEDELSYWGIQREEVEPCCWMTYTKHRSTQETLQTLDSLGLETVRSTTTDLIKKFDWENDFHFITSGHLPIYKRIRMIIWQLFEEPRSSITAKIISFISILFILLSITTFVIRTLSIFEIIEYDFVNVYINDNQTEQTPVHNSQRRDTISGFDVIEWTCNSWFVFEIILRFIVAPSKRVFCISILNWIDFLGTFLFFFTYILYNVFNYTGHYASLDLLSTIRVARMFKLINLHPRLKIITTTITSSSALLNLSIFFCLLAILISGSSLYYVERIMNPSESQIISVIDGIWLALTTITTLGFGDIVPKSLLGMILGAITTIFGVLIIDIPMPIINETFDNFNRHLLARQQLPKQRRRITPAAIPRKIKPFVPPNGHVHQHDG</sequence>
<evidence type="ECO:0000256" key="6">
    <source>
        <dbReference type="ARBA" id="ARBA00022882"/>
    </source>
</evidence>
<dbReference type="PANTHER" id="PTHR11537">
    <property type="entry name" value="VOLTAGE-GATED POTASSIUM CHANNEL"/>
    <property type="match status" value="1"/>
</dbReference>
<dbReference type="PRINTS" id="PR01498">
    <property type="entry name" value="SHAWCHANNEL"/>
</dbReference>
<name>A0A814R7S9_9BILA</name>
<dbReference type="Proteomes" id="UP000663864">
    <property type="component" value="Unassembled WGS sequence"/>
</dbReference>
<evidence type="ECO:0000256" key="8">
    <source>
        <dbReference type="ARBA" id="ARBA00022989"/>
    </source>
</evidence>
<evidence type="ECO:0000256" key="5">
    <source>
        <dbReference type="ARBA" id="ARBA00022826"/>
    </source>
</evidence>
<dbReference type="GO" id="GO:0051260">
    <property type="term" value="P:protein homooligomerization"/>
    <property type="evidence" value="ECO:0007669"/>
    <property type="project" value="InterPro"/>
</dbReference>
<reference evidence="15" key="1">
    <citation type="submission" date="2021-02" db="EMBL/GenBank/DDBJ databases">
        <authorList>
            <person name="Nowell W R."/>
        </authorList>
    </citation>
    <scope>NUCLEOTIDE SEQUENCE</scope>
</reference>
<keyword evidence="5" id="KW-0631">Potassium channel</keyword>
<dbReference type="GO" id="GO:0032590">
    <property type="term" value="C:dendrite membrane"/>
    <property type="evidence" value="ECO:0007669"/>
    <property type="project" value="TreeGrafter"/>
</dbReference>
<evidence type="ECO:0000256" key="4">
    <source>
        <dbReference type="ARBA" id="ARBA00022692"/>
    </source>
</evidence>
<dbReference type="InterPro" id="IPR003131">
    <property type="entry name" value="T1-type_BTB"/>
</dbReference>
<feature type="region of interest" description="Disordered" evidence="12">
    <location>
        <begin position="1"/>
        <end position="25"/>
    </location>
</feature>
<gene>
    <name evidence="16" type="ORF">JBS370_LOCUS8983</name>
    <name evidence="15" type="ORF">ZHD862_LOCUS19000</name>
</gene>
<keyword evidence="7" id="KW-0630">Potassium</keyword>
<dbReference type="Gene3D" id="1.20.120.350">
    <property type="entry name" value="Voltage-gated potassium channels. Chain C"/>
    <property type="match status" value="1"/>
</dbReference>
<keyword evidence="11" id="KW-0407">Ion channel</keyword>
<comment type="subcellular location">
    <subcellularLocation>
        <location evidence="1">Membrane</location>
        <topology evidence="1">Multi-pass membrane protein</topology>
    </subcellularLocation>
</comment>
<evidence type="ECO:0000256" key="3">
    <source>
        <dbReference type="ARBA" id="ARBA00022538"/>
    </source>
</evidence>
<dbReference type="InterPro" id="IPR005821">
    <property type="entry name" value="Ion_trans_dom"/>
</dbReference>
<dbReference type="FunFam" id="3.30.710.10:FF:000020">
    <property type="entry name" value="Potassium voltage-gated channel protein Shaw"/>
    <property type="match status" value="1"/>
</dbReference>
<keyword evidence="8 13" id="KW-1133">Transmembrane helix</keyword>
<dbReference type="GO" id="GO:0043679">
    <property type="term" value="C:axon terminus"/>
    <property type="evidence" value="ECO:0007669"/>
    <property type="project" value="TreeGrafter"/>
</dbReference>
<dbReference type="Proteomes" id="UP000663836">
    <property type="component" value="Unassembled WGS sequence"/>
</dbReference>
<protein>
    <recommendedName>
        <fullName evidence="14">BTB domain-containing protein</fullName>
    </recommendedName>
</protein>
<feature type="transmembrane region" description="Helical" evidence="13">
    <location>
        <begin position="348"/>
        <end position="370"/>
    </location>
</feature>
<dbReference type="GO" id="GO:0005251">
    <property type="term" value="F:delayed rectifier potassium channel activity"/>
    <property type="evidence" value="ECO:0007669"/>
    <property type="project" value="TreeGrafter"/>
</dbReference>
<feature type="transmembrane region" description="Helical" evidence="13">
    <location>
        <begin position="382"/>
        <end position="402"/>
    </location>
</feature>
<dbReference type="GO" id="GO:0042734">
    <property type="term" value="C:presynaptic membrane"/>
    <property type="evidence" value="ECO:0007669"/>
    <property type="project" value="TreeGrafter"/>
</dbReference>
<evidence type="ECO:0000256" key="7">
    <source>
        <dbReference type="ARBA" id="ARBA00022958"/>
    </source>
</evidence>
<dbReference type="InterPro" id="IPR000210">
    <property type="entry name" value="BTB/POZ_dom"/>
</dbReference>
<evidence type="ECO:0000256" key="10">
    <source>
        <dbReference type="ARBA" id="ARBA00023136"/>
    </source>
</evidence>
<dbReference type="GO" id="GO:0032809">
    <property type="term" value="C:neuronal cell body membrane"/>
    <property type="evidence" value="ECO:0007669"/>
    <property type="project" value="TreeGrafter"/>
</dbReference>
<keyword evidence="2" id="KW-0813">Transport</keyword>
<evidence type="ECO:0000256" key="2">
    <source>
        <dbReference type="ARBA" id="ARBA00022448"/>
    </source>
</evidence>
<evidence type="ECO:0000259" key="14">
    <source>
        <dbReference type="SMART" id="SM00225"/>
    </source>
</evidence>
<evidence type="ECO:0000313" key="16">
    <source>
        <dbReference type="EMBL" id="CAF3692998.1"/>
    </source>
</evidence>
<dbReference type="Pfam" id="PF02214">
    <property type="entry name" value="BTB_2"/>
    <property type="match status" value="1"/>
</dbReference>
<evidence type="ECO:0000256" key="13">
    <source>
        <dbReference type="SAM" id="Phobius"/>
    </source>
</evidence>
<dbReference type="Pfam" id="PF00520">
    <property type="entry name" value="Ion_trans"/>
    <property type="match status" value="1"/>
</dbReference>
<feature type="transmembrane region" description="Helical" evidence="13">
    <location>
        <begin position="194"/>
        <end position="212"/>
    </location>
</feature>
<dbReference type="SUPFAM" id="SSF81324">
    <property type="entry name" value="Voltage-gated potassium channels"/>
    <property type="match status" value="1"/>
</dbReference>
<dbReference type="InterPro" id="IPR028325">
    <property type="entry name" value="VG_K_chnl"/>
</dbReference>
<dbReference type="PRINTS" id="PR00169">
    <property type="entry name" value="KCHANNEL"/>
</dbReference>
<keyword evidence="4 13" id="KW-0812">Transmembrane</keyword>
<evidence type="ECO:0000256" key="11">
    <source>
        <dbReference type="ARBA" id="ARBA00023303"/>
    </source>
</evidence>
<dbReference type="PANTHER" id="PTHR11537:SF252">
    <property type="entry name" value="POTASSIUM VOLTAGE-GATED CHANNEL PROTEIN SHAW"/>
    <property type="match status" value="1"/>
</dbReference>
<dbReference type="AlphaFoldDB" id="A0A814R7S9"/>
<keyword evidence="10 13" id="KW-0472">Membrane</keyword>
<dbReference type="EMBL" id="CAJOBD010000589">
    <property type="protein sequence ID" value="CAF3692998.1"/>
    <property type="molecule type" value="Genomic_DNA"/>
</dbReference>
<dbReference type="GO" id="GO:0008076">
    <property type="term" value="C:voltage-gated potassium channel complex"/>
    <property type="evidence" value="ECO:0007669"/>
    <property type="project" value="InterPro"/>
</dbReference>
<dbReference type="InterPro" id="IPR003974">
    <property type="entry name" value="K_chnl_volt-dep_Kv3"/>
</dbReference>
<dbReference type="SUPFAM" id="SSF54695">
    <property type="entry name" value="POZ domain"/>
    <property type="match status" value="1"/>
</dbReference>
<dbReference type="GO" id="GO:0001508">
    <property type="term" value="P:action potential"/>
    <property type="evidence" value="ECO:0007669"/>
    <property type="project" value="TreeGrafter"/>
</dbReference>
<accession>A0A814R7S9</accession>
<organism evidence="15 17">
    <name type="scientific">Rotaria sordida</name>
    <dbReference type="NCBI Taxonomy" id="392033"/>
    <lineage>
        <taxon>Eukaryota</taxon>
        <taxon>Metazoa</taxon>
        <taxon>Spiralia</taxon>
        <taxon>Gnathifera</taxon>
        <taxon>Rotifera</taxon>
        <taxon>Eurotatoria</taxon>
        <taxon>Bdelloidea</taxon>
        <taxon>Philodinida</taxon>
        <taxon>Philodinidae</taxon>
        <taxon>Rotaria</taxon>
    </lineage>
</organism>
<dbReference type="Gene3D" id="3.30.710.10">
    <property type="entry name" value="Potassium Channel Kv1.1, Chain A"/>
    <property type="match status" value="1"/>
</dbReference>
<dbReference type="InterPro" id="IPR003968">
    <property type="entry name" value="K_chnl_volt-dep_Kv"/>
</dbReference>
<dbReference type="InterPro" id="IPR011333">
    <property type="entry name" value="SKP1/BTB/POZ_sf"/>
</dbReference>
<evidence type="ECO:0000256" key="1">
    <source>
        <dbReference type="ARBA" id="ARBA00004141"/>
    </source>
</evidence>
<feature type="transmembrane region" description="Helical" evidence="13">
    <location>
        <begin position="279"/>
        <end position="303"/>
    </location>
</feature>
<evidence type="ECO:0000256" key="9">
    <source>
        <dbReference type="ARBA" id="ARBA00023065"/>
    </source>
</evidence>
<evidence type="ECO:0000256" key="12">
    <source>
        <dbReference type="SAM" id="MobiDB-lite"/>
    </source>
</evidence>
<feature type="compositionally biased region" description="Low complexity" evidence="12">
    <location>
        <begin position="12"/>
        <end position="24"/>
    </location>
</feature>
<feature type="transmembrane region" description="Helical" evidence="13">
    <location>
        <begin position="409"/>
        <end position="432"/>
    </location>
</feature>
<dbReference type="EMBL" id="CAJNOT010001013">
    <property type="protein sequence ID" value="CAF1128329.1"/>
    <property type="molecule type" value="Genomic_DNA"/>
</dbReference>